<reference evidence="4" key="1">
    <citation type="submission" date="2021-03" db="EMBL/GenBank/DDBJ databases">
        <title>Comparative genomics and phylogenomic investigation of the class Geoglossomycetes provide insights into ecological specialization and systematics.</title>
        <authorList>
            <person name="Melie T."/>
            <person name="Pirro S."/>
            <person name="Miller A.N."/>
            <person name="Quandt A."/>
        </authorList>
    </citation>
    <scope>NUCLEOTIDE SEQUENCE</scope>
    <source>
        <strain evidence="4">CAQ_001_2017</strain>
    </source>
</reference>
<sequence>MSSSVEVSASSHPRSSKTPPSPDRRDDPSLNAEKPYGTLVDAYGNEFKIPDFTVKQIRDAIPPECFQRSALRGFGYVFRDLFLIGTTFYIFHTYVTPGAVPSYPARFALWSLYGFLNGLFATGIWVLAHECGHQSFSTSKVLNDTVGWVLHSSLLVPYFSWKISHGKHHKSTGHMERDMVFVPRTRELFAKRIGVLVEDLSEVAEDTPIHSALYLIARQLLAWPLYLTANNTGHNFHERQSEGRGIGKRNGFFKGVNHFSPQSPLFDAKDAKLILLSDLGFAITGSILYYIGQTYGWRNLLVWYFLPYLWVNNWLVAITYLQHTDPSIPHYNSATWTFARGAAATIDREFGFIGRHLFHGIIETHVVHHYVSTIPFYNAYKATEAIKPVMGEHYLANTKEGPIGFIKSAWKNVRWCQWVEPSAGAEGLGKDVLFYRNRNKLGTAPMNLKKN</sequence>
<keyword evidence="5" id="KW-1185">Reference proteome</keyword>
<evidence type="ECO:0000256" key="2">
    <source>
        <dbReference type="SAM" id="Phobius"/>
    </source>
</evidence>
<evidence type="ECO:0000256" key="1">
    <source>
        <dbReference type="SAM" id="MobiDB-lite"/>
    </source>
</evidence>
<dbReference type="GO" id="GO:0006629">
    <property type="term" value="P:lipid metabolic process"/>
    <property type="evidence" value="ECO:0007669"/>
    <property type="project" value="InterPro"/>
</dbReference>
<name>A0A9P8IGB2_9PEZI</name>
<feature type="region of interest" description="Disordered" evidence="1">
    <location>
        <begin position="1"/>
        <end position="31"/>
    </location>
</feature>
<organism evidence="4 5">
    <name type="scientific">Trichoglossum hirsutum</name>
    <dbReference type="NCBI Taxonomy" id="265104"/>
    <lineage>
        <taxon>Eukaryota</taxon>
        <taxon>Fungi</taxon>
        <taxon>Dikarya</taxon>
        <taxon>Ascomycota</taxon>
        <taxon>Pezizomycotina</taxon>
        <taxon>Geoglossomycetes</taxon>
        <taxon>Geoglossales</taxon>
        <taxon>Geoglossaceae</taxon>
        <taxon>Trichoglossum</taxon>
    </lineage>
</organism>
<dbReference type="CDD" id="cd03507">
    <property type="entry name" value="Delta12-FADS-like"/>
    <property type="match status" value="1"/>
</dbReference>
<feature type="transmembrane region" description="Helical" evidence="2">
    <location>
        <begin position="107"/>
        <end position="128"/>
    </location>
</feature>
<proteinExistence type="predicted"/>
<dbReference type="PANTHER" id="PTHR32100">
    <property type="entry name" value="OMEGA-6 FATTY ACID DESATURASE, CHLOROPLASTIC"/>
    <property type="match status" value="1"/>
</dbReference>
<feature type="domain" description="Fatty acid desaturase" evidence="3">
    <location>
        <begin position="110"/>
        <end position="396"/>
    </location>
</feature>
<dbReference type="Proteomes" id="UP000750711">
    <property type="component" value="Unassembled WGS sequence"/>
</dbReference>
<feature type="compositionally biased region" description="Low complexity" evidence="1">
    <location>
        <begin position="1"/>
        <end position="18"/>
    </location>
</feature>
<evidence type="ECO:0000259" key="3">
    <source>
        <dbReference type="Pfam" id="PF00487"/>
    </source>
</evidence>
<dbReference type="InterPro" id="IPR005804">
    <property type="entry name" value="FA_desaturase_dom"/>
</dbReference>
<accession>A0A9P8IGB2</accession>
<keyword evidence="2" id="KW-0812">Transmembrane</keyword>
<keyword evidence="2" id="KW-0472">Membrane</keyword>
<dbReference type="GO" id="GO:0016491">
    <property type="term" value="F:oxidoreductase activity"/>
    <property type="evidence" value="ECO:0007669"/>
    <property type="project" value="InterPro"/>
</dbReference>
<feature type="transmembrane region" description="Helical" evidence="2">
    <location>
        <begin position="273"/>
        <end position="291"/>
    </location>
</feature>
<dbReference type="Pfam" id="PF00487">
    <property type="entry name" value="FA_desaturase"/>
    <property type="match status" value="1"/>
</dbReference>
<dbReference type="EMBL" id="JAGHQM010001832">
    <property type="protein sequence ID" value="KAH0551688.1"/>
    <property type="molecule type" value="Genomic_DNA"/>
</dbReference>
<gene>
    <name evidence="4" type="primary">FAH12_2</name>
    <name evidence="4" type="ORF">GP486_007095</name>
</gene>
<dbReference type="AlphaFoldDB" id="A0A9P8IGB2"/>
<evidence type="ECO:0000313" key="5">
    <source>
        <dbReference type="Proteomes" id="UP000750711"/>
    </source>
</evidence>
<comment type="caution">
    <text evidence="4">The sequence shown here is derived from an EMBL/GenBank/DDBJ whole genome shotgun (WGS) entry which is preliminary data.</text>
</comment>
<feature type="transmembrane region" description="Helical" evidence="2">
    <location>
        <begin position="76"/>
        <end position="95"/>
    </location>
</feature>
<evidence type="ECO:0000313" key="4">
    <source>
        <dbReference type="EMBL" id="KAH0551688.1"/>
    </source>
</evidence>
<keyword evidence="2" id="KW-1133">Transmembrane helix</keyword>
<protein>
    <submittedName>
        <fullName evidence="4">Oleate hydroxylase fah12</fullName>
    </submittedName>
</protein>
<dbReference type="InterPro" id="IPR012171">
    <property type="entry name" value="Fatty_acid_desaturase"/>
</dbReference>
<feature type="transmembrane region" description="Helical" evidence="2">
    <location>
        <begin position="303"/>
        <end position="321"/>
    </location>
</feature>